<dbReference type="PROSITE" id="PS50089">
    <property type="entry name" value="ZF_RING_2"/>
    <property type="match status" value="1"/>
</dbReference>
<comment type="caution">
    <text evidence="15">The sequence shown here is derived from an EMBL/GenBank/DDBJ whole genome shotgun (WGS) entry which is preliminary data.</text>
</comment>
<keyword evidence="7 13" id="KW-0863">Zinc-finger</keyword>
<reference evidence="16" key="1">
    <citation type="journal article" date="2017" name="Genome Announc.">
        <title>Genome sequences of Cyberlindnera fabianii 65, Pichia kudriavzevii 129, and Saccharomyces cerevisiae 131 isolated from fermented masau fruits in Zimbabwe.</title>
        <authorList>
            <person name="van Rijswijck I.M.H."/>
            <person name="Derks M.F.L."/>
            <person name="Abee T."/>
            <person name="de Ridder D."/>
            <person name="Smid E.J."/>
        </authorList>
    </citation>
    <scope>NUCLEOTIDE SEQUENCE [LARGE SCALE GENOMIC DNA]</scope>
    <source>
        <strain evidence="16">65</strain>
    </source>
</reference>
<dbReference type="Proteomes" id="UP000189513">
    <property type="component" value="Unassembled WGS sequence"/>
</dbReference>
<dbReference type="FunFam" id="3.30.40.10:FF:000111">
    <property type="entry name" value="Anaphase-promoting complex subunit 11"/>
    <property type="match status" value="1"/>
</dbReference>
<evidence type="ECO:0000256" key="6">
    <source>
        <dbReference type="ARBA" id="ARBA00022723"/>
    </source>
</evidence>
<keyword evidence="10" id="KW-0862">Zinc</keyword>
<protein>
    <recommendedName>
        <fullName evidence="4">Anaphase-promoting complex subunit 11</fullName>
    </recommendedName>
</protein>
<dbReference type="SMART" id="SM00184">
    <property type="entry name" value="RING"/>
    <property type="match status" value="1"/>
</dbReference>
<dbReference type="InterPro" id="IPR051031">
    <property type="entry name" value="RING-box_E3_Ubiquitin_Ligase"/>
</dbReference>
<evidence type="ECO:0000313" key="16">
    <source>
        <dbReference type="Proteomes" id="UP000189513"/>
    </source>
</evidence>
<comment type="pathway">
    <text evidence="2">Protein modification; protein ubiquitination.</text>
</comment>
<proteinExistence type="inferred from homology"/>
<gene>
    <name evidence="15" type="ORF">BON22_0809</name>
</gene>
<organism evidence="15 16">
    <name type="scientific">Cyberlindnera fabianii</name>
    <name type="common">Yeast</name>
    <name type="synonym">Hansenula fabianii</name>
    <dbReference type="NCBI Taxonomy" id="36022"/>
    <lineage>
        <taxon>Eukaryota</taxon>
        <taxon>Fungi</taxon>
        <taxon>Dikarya</taxon>
        <taxon>Ascomycota</taxon>
        <taxon>Saccharomycotina</taxon>
        <taxon>Saccharomycetes</taxon>
        <taxon>Phaffomycetales</taxon>
        <taxon>Phaffomycetaceae</taxon>
        <taxon>Cyberlindnera</taxon>
    </lineage>
</organism>
<evidence type="ECO:0000313" key="15">
    <source>
        <dbReference type="EMBL" id="ONH69737.1"/>
    </source>
</evidence>
<dbReference type="SUPFAM" id="SSF57850">
    <property type="entry name" value="RING/U-box"/>
    <property type="match status" value="1"/>
</dbReference>
<evidence type="ECO:0000256" key="13">
    <source>
        <dbReference type="PROSITE-ProRule" id="PRU00175"/>
    </source>
</evidence>
<evidence type="ECO:0000256" key="2">
    <source>
        <dbReference type="ARBA" id="ARBA00004906"/>
    </source>
</evidence>
<evidence type="ECO:0000256" key="8">
    <source>
        <dbReference type="ARBA" id="ARBA00022776"/>
    </source>
</evidence>
<dbReference type="VEuPathDB" id="FungiDB:BON22_0809"/>
<dbReference type="PANTHER" id="PTHR11210">
    <property type="entry name" value="RING BOX"/>
    <property type="match status" value="1"/>
</dbReference>
<dbReference type="InterPro" id="IPR013083">
    <property type="entry name" value="Znf_RING/FYVE/PHD"/>
</dbReference>
<keyword evidence="12" id="KW-0131">Cell cycle</keyword>
<dbReference type="CDD" id="cd16456">
    <property type="entry name" value="RING-H2_APC11"/>
    <property type="match status" value="1"/>
</dbReference>
<evidence type="ECO:0000256" key="4">
    <source>
        <dbReference type="ARBA" id="ARBA00013928"/>
    </source>
</evidence>
<dbReference type="GO" id="GO:0005680">
    <property type="term" value="C:anaphase-promoting complex"/>
    <property type="evidence" value="ECO:0007669"/>
    <property type="project" value="InterPro"/>
</dbReference>
<dbReference type="GO" id="GO:0097602">
    <property type="term" value="F:cullin family protein binding"/>
    <property type="evidence" value="ECO:0007669"/>
    <property type="project" value="InterPro"/>
</dbReference>
<evidence type="ECO:0000256" key="11">
    <source>
        <dbReference type="ARBA" id="ARBA00023242"/>
    </source>
</evidence>
<evidence type="ECO:0000256" key="3">
    <source>
        <dbReference type="ARBA" id="ARBA00009273"/>
    </source>
</evidence>
<keyword evidence="6" id="KW-0479">Metal-binding</keyword>
<feature type="domain" description="RING-type" evidence="14">
    <location>
        <begin position="35"/>
        <end position="78"/>
    </location>
</feature>
<dbReference type="GO" id="GO:0051301">
    <property type="term" value="P:cell division"/>
    <property type="evidence" value="ECO:0007669"/>
    <property type="project" value="UniProtKB-KW"/>
</dbReference>
<dbReference type="OMA" id="QWRWDTG"/>
<evidence type="ECO:0000256" key="12">
    <source>
        <dbReference type="ARBA" id="ARBA00023306"/>
    </source>
</evidence>
<name>A0A1V2LD17_CYBFA</name>
<comment type="similarity">
    <text evidence="3">Belongs to the RING-box family.</text>
</comment>
<sequence length="117" mass="12983">MKVHIKSWKGVATWSWDVPKEEVCGICRVSFDGTCPACKYPGDECPLVVGECTHRFHVHCISKWLNVETSKNLCPMCRRRFQTKQDGDIKADTSSAMGSVVQQGASTVLDGAQYPSM</sequence>
<dbReference type="AlphaFoldDB" id="A0A1V2LD17"/>
<dbReference type="GO" id="GO:0008270">
    <property type="term" value="F:zinc ion binding"/>
    <property type="evidence" value="ECO:0007669"/>
    <property type="project" value="UniProtKB-KW"/>
</dbReference>
<evidence type="ECO:0000256" key="7">
    <source>
        <dbReference type="ARBA" id="ARBA00022771"/>
    </source>
</evidence>
<dbReference type="EMBL" id="MPUK01000001">
    <property type="protein sequence ID" value="ONH69737.1"/>
    <property type="molecule type" value="Genomic_DNA"/>
</dbReference>
<evidence type="ECO:0000256" key="1">
    <source>
        <dbReference type="ARBA" id="ARBA00004123"/>
    </source>
</evidence>
<dbReference type="STRING" id="36022.A0A1V2LD17"/>
<evidence type="ECO:0000256" key="10">
    <source>
        <dbReference type="ARBA" id="ARBA00022833"/>
    </source>
</evidence>
<comment type="subcellular location">
    <subcellularLocation>
        <location evidence="1">Nucleus</location>
    </subcellularLocation>
</comment>
<keyword evidence="8" id="KW-0498">Mitosis</keyword>
<evidence type="ECO:0000259" key="14">
    <source>
        <dbReference type="PROSITE" id="PS50089"/>
    </source>
</evidence>
<keyword evidence="16" id="KW-1185">Reference proteome</keyword>
<dbReference type="InterPro" id="IPR001841">
    <property type="entry name" value="Znf_RING"/>
</dbReference>
<dbReference type="Pfam" id="PF12861">
    <property type="entry name" value="zf-ANAPC11"/>
    <property type="match status" value="1"/>
</dbReference>
<evidence type="ECO:0000256" key="5">
    <source>
        <dbReference type="ARBA" id="ARBA00022618"/>
    </source>
</evidence>
<keyword evidence="9" id="KW-0833">Ubl conjugation pathway</keyword>
<dbReference type="GO" id="GO:0031145">
    <property type="term" value="P:anaphase-promoting complex-dependent catabolic process"/>
    <property type="evidence" value="ECO:0007669"/>
    <property type="project" value="InterPro"/>
</dbReference>
<dbReference type="GO" id="GO:0061630">
    <property type="term" value="F:ubiquitin protein ligase activity"/>
    <property type="evidence" value="ECO:0007669"/>
    <property type="project" value="InterPro"/>
</dbReference>
<keyword evidence="11" id="KW-0539">Nucleus</keyword>
<dbReference type="Gene3D" id="3.30.40.10">
    <property type="entry name" value="Zinc/RING finger domain, C3HC4 (zinc finger)"/>
    <property type="match status" value="1"/>
</dbReference>
<evidence type="ECO:0000256" key="9">
    <source>
        <dbReference type="ARBA" id="ARBA00022786"/>
    </source>
</evidence>
<dbReference type="InterPro" id="IPR024991">
    <property type="entry name" value="RING-H2_APC11"/>
</dbReference>
<keyword evidence="5" id="KW-0132">Cell division</keyword>
<accession>A0A1V2LD17</accession>